<keyword evidence="1" id="KW-0732">Signal</keyword>
<dbReference type="InterPro" id="IPR013424">
    <property type="entry name" value="Ice-binding_C"/>
</dbReference>
<proteinExistence type="predicted"/>
<evidence type="ECO:0000256" key="1">
    <source>
        <dbReference type="SAM" id="SignalP"/>
    </source>
</evidence>
<evidence type="ECO:0000259" key="3">
    <source>
        <dbReference type="Pfam" id="PF14339"/>
    </source>
</evidence>
<comment type="caution">
    <text evidence="4">The sequence shown here is derived from an EMBL/GenBank/DDBJ whole genome shotgun (WGS) entry which is preliminary data.</text>
</comment>
<reference evidence="5" key="1">
    <citation type="journal article" date="2019" name="Int. J. Syst. Evol. Microbiol.">
        <title>The Global Catalogue of Microorganisms (GCM) 10K type strain sequencing project: providing services to taxonomists for standard genome sequencing and annotation.</title>
        <authorList>
            <consortium name="The Broad Institute Genomics Platform"/>
            <consortium name="The Broad Institute Genome Sequencing Center for Infectious Disease"/>
            <person name="Wu L."/>
            <person name="Ma J."/>
        </authorList>
    </citation>
    <scope>NUCLEOTIDE SEQUENCE [LARGE SCALE GENOMIC DNA]</scope>
    <source>
        <strain evidence="5">CGMCC 1.16275</strain>
    </source>
</reference>
<keyword evidence="5" id="KW-1185">Reference proteome</keyword>
<evidence type="ECO:0000313" key="5">
    <source>
        <dbReference type="Proteomes" id="UP001597115"/>
    </source>
</evidence>
<evidence type="ECO:0000259" key="2">
    <source>
        <dbReference type="Pfam" id="PF07589"/>
    </source>
</evidence>
<sequence>MAFLKTHVRLLATASLAAAVLATSPAAAETIVGLTTQGGLVLFDSATPGTVSAPVAVTGLGAGETLLGIDRRPATGQLFGISSASRLYTLDTITGAATAVGAPGAFTLSGTSFGFDFNPTVDRIRVTSNTGQNLRLNPNTGALAATDTPLAYQAGDANAGTAPSVVGSAYTNNFSGAASTQLFDIDANLDILALQVNPNAGLLQTVGPLGINAGSLTGFDISGPSGIAYLVTEANTAPFSNLYRVNLGTGAASLVGTVGGGLALVDIAALAGVPEPGTWATMLAGFGLLGWAARRRRALASA</sequence>
<dbReference type="NCBIfam" id="NF035944">
    <property type="entry name" value="PEPxxWA-CTERM"/>
    <property type="match status" value="1"/>
</dbReference>
<name>A0ABW4HXF1_9SPHN</name>
<dbReference type="NCBIfam" id="TIGR02595">
    <property type="entry name" value="PEP_CTERM"/>
    <property type="match status" value="1"/>
</dbReference>
<feature type="chain" id="PRO_5046519127" evidence="1">
    <location>
        <begin position="29"/>
        <end position="302"/>
    </location>
</feature>
<dbReference type="Pfam" id="PF14339">
    <property type="entry name" value="DUF4394"/>
    <property type="match status" value="1"/>
</dbReference>
<evidence type="ECO:0000313" key="4">
    <source>
        <dbReference type="EMBL" id="MFD1610348.1"/>
    </source>
</evidence>
<feature type="signal peptide" evidence="1">
    <location>
        <begin position="1"/>
        <end position="28"/>
    </location>
</feature>
<dbReference type="EMBL" id="JBHUDY010000001">
    <property type="protein sequence ID" value="MFD1610348.1"/>
    <property type="molecule type" value="Genomic_DNA"/>
</dbReference>
<dbReference type="Pfam" id="PF07589">
    <property type="entry name" value="PEP-CTERM"/>
    <property type="match status" value="1"/>
</dbReference>
<accession>A0ABW4HXF1</accession>
<organism evidence="4 5">
    <name type="scientific">Sphingomonas tabacisoli</name>
    <dbReference type="NCBI Taxonomy" id="2249466"/>
    <lineage>
        <taxon>Bacteria</taxon>
        <taxon>Pseudomonadati</taxon>
        <taxon>Pseudomonadota</taxon>
        <taxon>Alphaproteobacteria</taxon>
        <taxon>Sphingomonadales</taxon>
        <taxon>Sphingomonadaceae</taxon>
        <taxon>Sphingomonas</taxon>
    </lineage>
</organism>
<protein>
    <submittedName>
        <fullName evidence="4">DUF4394 domain-containing protein</fullName>
    </submittedName>
</protein>
<dbReference type="InterPro" id="IPR025507">
    <property type="entry name" value="DUF4394"/>
</dbReference>
<dbReference type="RefSeq" id="WP_380885938.1">
    <property type="nucleotide sequence ID" value="NZ_JBHUDY010000001.1"/>
</dbReference>
<feature type="domain" description="Ice-binding protein C-terminal" evidence="2">
    <location>
        <begin position="273"/>
        <end position="296"/>
    </location>
</feature>
<feature type="domain" description="DUF4394" evidence="3">
    <location>
        <begin position="40"/>
        <end position="268"/>
    </location>
</feature>
<gene>
    <name evidence="4" type="ORF">ACFSCW_00875</name>
</gene>
<dbReference type="Proteomes" id="UP001597115">
    <property type="component" value="Unassembled WGS sequence"/>
</dbReference>